<dbReference type="PANTHER" id="PTHR44085">
    <property type="entry name" value="SEPIAPTERIN REDUCTASE"/>
    <property type="match status" value="1"/>
</dbReference>
<evidence type="ECO:0000256" key="4">
    <source>
        <dbReference type="ARBA" id="ARBA00019170"/>
    </source>
</evidence>
<sequence>MPGSALLLVARTEQALSMLAEELTLQYPDTEVRWVAEDLGTADGVKWTVQAAQALNGQNAPQRILIVNNAGSLGDVTKSFVDFTDPLEVDRYFSFNVSSALCLTSSLLKVFQGRPGVQRLVINVTSVAAQQPFKSCTLYCAGKAAREMMFKVLAEEETDVRVLNYAPGPLDSAMQEQMRSHTADPDARLHFISLQKSGQLVPCHTSAKKMLDIVVGDAFESGKTVDFFD</sequence>
<dbReference type="SUPFAM" id="SSF51735">
    <property type="entry name" value="NAD(P)-binding Rossmann-fold domains"/>
    <property type="match status" value="1"/>
</dbReference>
<evidence type="ECO:0000256" key="7">
    <source>
        <dbReference type="ARBA" id="ARBA00023002"/>
    </source>
</evidence>
<evidence type="ECO:0000256" key="6">
    <source>
        <dbReference type="ARBA" id="ARBA00022857"/>
    </source>
</evidence>
<dbReference type="CDD" id="cd05367">
    <property type="entry name" value="SPR-like_SDR_c"/>
    <property type="match status" value="1"/>
</dbReference>
<comment type="subcellular location">
    <subcellularLocation>
        <location evidence="1">Cytoplasm</location>
    </subcellularLocation>
</comment>
<evidence type="ECO:0000256" key="2">
    <source>
        <dbReference type="ARBA" id="ARBA00010483"/>
    </source>
</evidence>
<keyword evidence="7" id="KW-0560">Oxidoreductase</keyword>
<evidence type="ECO:0000256" key="3">
    <source>
        <dbReference type="ARBA" id="ARBA00013075"/>
    </source>
</evidence>
<reference evidence="8" key="1">
    <citation type="submission" date="2023-05" db="EMBL/GenBank/DDBJ databases">
        <authorList>
            <person name="Stuckert A."/>
        </authorList>
    </citation>
    <scope>NUCLEOTIDE SEQUENCE</scope>
</reference>
<protein>
    <recommendedName>
        <fullName evidence="4">Sepiapterin reductase</fullName>
        <ecNumber evidence="3">1.1.1.153</ecNumber>
    </recommendedName>
</protein>
<dbReference type="Pfam" id="PF00106">
    <property type="entry name" value="adh_short"/>
    <property type="match status" value="1"/>
</dbReference>
<organism evidence="8 9">
    <name type="scientific">Staurois parvus</name>
    <dbReference type="NCBI Taxonomy" id="386267"/>
    <lineage>
        <taxon>Eukaryota</taxon>
        <taxon>Metazoa</taxon>
        <taxon>Chordata</taxon>
        <taxon>Craniata</taxon>
        <taxon>Vertebrata</taxon>
        <taxon>Euteleostomi</taxon>
        <taxon>Amphibia</taxon>
        <taxon>Batrachia</taxon>
        <taxon>Anura</taxon>
        <taxon>Neobatrachia</taxon>
        <taxon>Ranoidea</taxon>
        <taxon>Ranidae</taxon>
        <taxon>Staurois</taxon>
    </lineage>
</organism>
<dbReference type="EC" id="1.1.1.153" evidence="3"/>
<name>A0ABN9GTI6_9NEOB</name>
<comment type="similarity">
    <text evidence="2">Belongs to the sepiapterin reductase family.</text>
</comment>
<dbReference type="InterPro" id="IPR036291">
    <property type="entry name" value="NAD(P)-bd_dom_sf"/>
</dbReference>
<evidence type="ECO:0000313" key="8">
    <source>
        <dbReference type="EMBL" id="CAI9612761.1"/>
    </source>
</evidence>
<dbReference type="Proteomes" id="UP001162483">
    <property type="component" value="Unassembled WGS sequence"/>
</dbReference>
<dbReference type="NCBIfam" id="TIGR01500">
    <property type="entry name" value="sepiapter_red"/>
    <property type="match status" value="1"/>
</dbReference>
<accession>A0ABN9GTI6</accession>
<proteinExistence type="inferred from homology"/>
<evidence type="ECO:0000256" key="5">
    <source>
        <dbReference type="ARBA" id="ARBA00022490"/>
    </source>
</evidence>
<dbReference type="InterPro" id="IPR051721">
    <property type="entry name" value="Biopterin_syn/organic_redct"/>
</dbReference>
<evidence type="ECO:0000313" key="9">
    <source>
        <dbReference type="Proteomes" id="UP001162483"/>
    </source>
</evidence>
<keyword evidence="6" id="KW-0521">NADP</keyword>
<keyword evidence="9" id="KW-1185">Reference proteome</keyword>
<comment type="caution">
    <text evidence="8">The sequence shown here is derived from an EMBL/GenBank/DDBJ whole genome shotgun (WGS) entry which is preliminary data.</text>
</comment>
<gene>
    <name evidence="8" type="ORF">SPARVUS_LOCUS14756369</name>
</gene>
<dbReference type="Gene3D" id="3.40.50.720">
    <property type="entry name" value="NAD(P)-binding Rossmann-like Domain"/>
    <property type="match status" value="1"/>
</dbReference>
<keyword evidence="5" id="KW-0963">Cytoplasm</keyword>
<dbReference type="InterPro" id="IPR006393">
    <property type="entry name" value="Sepiapterin_red"/>
</dbReference>
<evidence type="ECO:0000256" key="1">
    <source>
        <dbReference type="ARBA" id="ARBA00004496"/>
    </source>
</evidence>
<dbReference type="PANTHER" id="PTHR44085:SF2">
    <property type="entry name" value="SEPIAPTERIN REDUCTASE"/>
    <property type="match status" value="1"/>
</dbReference>
<dbReference type="InterPro" id="IPR002347">
    <property type="entry name" value="SDR_fam"/>
</dbReference>
<dbReference type="EMBL" id="CATNWA010019353">
    <property type="protein sequence ID" value="CAI9612761.1"/>
    <property type="molecule type" value="Genomic_DNA"/>
</dbReference>